<dbReference type="PANTHER" id="PTHR22883">
    <property type="entry name" value="ZINC FINGER DHHC DOMAIN CONTAINING PROTEIN"/>
    <property type="match status" value="1"/>
</dbReference>
<keyword evidence="15" id="KW-1185">Reference proteome</keyword>
<proteinExistence type="inferred from homology"/>
<keyword evidence="6" id="KW-0472">Membrane</keyword>
<dbReference type="GO" id="GO:0005783">
    <property type="term" value="C:endoplasmic reticulum"/>
    <property type="evidence" value="ECO:0007669"/>
    <property type="project" value="TreeGrafter"/>
</dbReference>
<evidence type="ECO:0000256" key="4">
    <source>
        <dbReference type="ARBA" id="ARBA00022692"/>
    </source>
</evidence>
<evidence type="ECO:0000256" key="10">
    <source>
        <dbReference type="ARBA" id="ARBA00048048"/>
    </source>
</evidence>
<comment type="catalytic activity">
    <reaction evidence="10 11">
        <text>L-cysteinyl-[protein] + hexadecanoyl-CoA = S-hexadecanoyl-L-cysteinyl-[protein] + CoA</text>
        <dbReference type="Rhea" id="RHEA:36683"/>
        <dbReference type="Rhea" id="RHEA-COMP:10131"/>
        <dbReference type="Rhea" id="RHEA-COMP:11032"/>
        <dbReference type="ChEBI" id="CHEBI:29950"/>
        <dbReference type="ChEBI" id="CHEBI:57287"/>
        <dbReference type="ChEBI" id="CHEBI:57379"/>
        <dbReference type="ChEBI" id="CHEBI:74151"/>
        <dbReference type="EC" id="2.3.1.225"/>
    </reaction>
</comment>
<dbReference type="InParanoid" id="A0A2P5FD42"/>
<dbReference type="GO" id="GO:0006612">
    <property type="term" value="P:protein targeting to membrane"/>
    <property type="evidence" value="ECO:0007669"/>
    <property type="project" value="TreeGrafter"/>
</dbReference>
<dbReference type="OrthoDB" id="4096362at2759"/>
<comment type="similarity">
    <text evidence="2 11">Belongs to the DHHC palmitoyltransferase family.</text>
</comment>
<dbReference type="PANTHER" id="PTHR22883:SF43">
    <property type="entry name" value="PALMITOYLTRANSFERASE APP"/>
    <property type="match status" value="1"/>
</dbReference>
<organism evidence="14 15">
    <name type="scientific">Trema orientale</name>
    <name type="common">Charcoal tree</name>
    <name type="synonym">Celtis orientalis</name>
    <dbReference type="NCBI Taxonomy" id="63057"/>
    <lineage>
        <taxon>Eukaryota</taxon>
        <taxon>Viridiplantae</taxon>
        <taxon>Streptophyta</taxon>
        <taxon>Embryophyta</taxon>
        <taxon>Tracheophyta</taxon>
        <taxon>Spermatophyta</taxon>
        <taxon>Magnoliopsida</taxon>
        <taxon>eudicotyledons</taxon>
        <taxon>Gunneridae</taxon>
        <taxon>Pentapetalae</taxon>
        <taxon>rosids</taxon>
        <taxon>fabids</taxon>
        <taxon>Rosales</taxon>
        <taxon>Cannabaceae</taxon>
        <taxon>Trema</taxon>
    </lineage>
</organism>
<dbReference type="EMBL" id="JXTC01000043">
    <property type="protein sequence ID" value="PON95711.1"/>
    <property type="molecule type" value="Genomic_DNA"/>
</dbReference>
<dbReference type="PROSITE" id="PS50216">
    <property type="entry name" value="DHHC"/>
    <property type="match status" value="1"/>
</dbReference>
<dbReference type="InterPro" id="IPR039859">
    <property type="entry name" value="PFA4/ZDH16/20/ERF2-like"/>
</dbReference>
<keyword evidence="7" id="KW-0564">Palmitate</keyword>
<evidence type="ECO:0000256" key="9">
    <source>
        <dbReference type="ARBA" id="ARBA00023315"/>
    </source>
</evidence>
<evidence type="ECO:0000313" key="15">
    <source>
        <dbReference type="Proteomes" id="UP000237000"/>
    </source>
</evidence>
<comment type="domain">
    <text evidence="11">The DHHC domain is required for palmitoyltransferase activity.</text>
</comment>
<comment type="subcellular location">
    <subcellularLocation>
        <location evidence="1">Endomembrane system</location>
        <topology evidence="1">Multi-pass membrane protein</topology>
    </subcellularLocation>
</comment>
<keyword evidence="4" id="KW-0812">Transmembrane</keyword>
<dbReference type="AlphaFoldDB" id="A0A2P5FD42"/>
<evidence type="ECO:0000256" key="5">
    <source>
        <dbReference type="ARBA" id="ARBA00022989"/>
    </source>
</evidence>
<feature type="domain" description="Palmitoyltransferase DHHC" evidence="13">
    <location>
        <begin position="87"/>
        <end position="123"/>
    </location>
</feature>
<keyword evidence="8" id="KW-0449">Lipoprotein</keyword>
<evidence type="ECO:0000256" key="6">
    <source>
        <dbReference type="ARBA" id="ARBA00023136"/>
    </source>
</evidence>
<dbReference type="Pfam" id="PF01529">
    <property type="entry name" value="DHHC"/>
    <property type="match status" value="1"/>
</dbReference>
<dbReference type="STRING" id="63057.A0A2P5FD42"/>
<evidence type="ECO:0000256" key="7">
    <source>
        <dbReference type="ARBA" id="ARBA00023139"/>
    </source>
</evidence>
<dbReference type="EC" id="2.3.1.225" evidence="11"/>
<dbReference type="GO" id="GO:0005794">
    <property type="term" value="C:Golgi apparatus"/>
    <property type="evidence" value="ECO:0007669"/>
    <property type="project" value="TreeGrafter"/>
</dbReference>
<keyword evidence="9 11" id="KW-0012">Acyltransferase</keyword>
<evidence type="ECO:0000313" key="14">
    <source>
        <dbReference type="EMBL" id="PON95711.1"/>
    </source>
</evidence>
<dbReference type="GO" id="GO:0019706">
    <property type="term" value="F:protein-cysteine S-palmitoyltransferase activity"/>
    <property type="evidence" value="ECO:0007669"/>
    <property type="project" value="UniProtKB-EC"/>
</dbReference>
<evidence type="ECO:0000256" key="8">
    <source>
        <dbReference type="ARBA" id="ARBA00023288"/>
    </source>
</evidence>
<name>A0A2P5FD42_TREOI</name>
<evidence type="ECO:0000259" key="13">
    <source>
        <dbReference type="Pfam" id="PF01529"/>
    </source>
</evidence>
<accession>A0A2P5FD42</accession>
<gene>
    <name evidence="14" type="ORF">TorRG33x02_085400</name>
</gene>
<evidence type="ECO:0000256" key="3">
    <source>
        <dbReference type="ARBA" id="ARBA00022679"/>
    </source>
</evidence>
<sequence length="183" mass="20816">MFKFVNYAGSLVISSSSSMADLRSPMLKFINNVGSPDLILLLLTSGRDPGIVHPNAHNPEPEDYEGSTESGAGQTPGYVIFNGITVKIKYCDTCMLYKPPRCSHCSICNNCVEKFDHHCPWLTYENFRYQNEWRVNLFDKGIIENFFETFCSSIPPSKNNFRKKILEDHFILLVWLVVALLVP</sequence>
<keyword evidence="5" id="KW-1133">Transmembrane helix</keyword>
<comment type="caution">
    <text evidence="14">The sequence shown here is derived from an EMBL/GenBank/DDBJ whole genome shotgun (WGS) entry which is preliminary data.</text>
</comment>
<dbReference type="InterPro" id="IPR001594">
    <property type="entry name" value="Palmitoyltrfase_DHHC"/>
</dbReference>
<evidence type="ECO:0000256" key="2">
    <source>
        <dbReference type="ARBA" id="ARBA00008574"/>
    </source>
</evidence>
<keyword evidence="3 11" id="KW-0808">Transferase</keyword>
<reference evidence="15" key="1">
    <citation type="submission" date="2016-06" db="EMBL/GenBank/DDBJ databases">
        <title>Parallel loss of symbiosis genes in relatives of nitrogen-fixing non-legume Parasponia.</title>
        <authorList>
            <person name="Van Velzen R."/>
            <person name="Holmer R."/>
            <person name="Bu F."/>
            <person name="Rutten L."/>
            <person name="Van Zeijl A."/>
            <person name="Liu W."/>
            <person name="Santuari L."/>
            <person name="Cao Q."/>
            <person name="Sharma T."/>
            <person name="Shen D."/>
            <person name="Roswanjaya Y."/>
            <person name="Wardhani T."/>
            <person name="Kalhor M.S."/>
            <person name="Jansen J."/>
            <person name="Van den Hoogen J."/>
            <person name="Gungor B."/>
            <person name="Hartog M."/>
            <person name="Hontelez J."/>
            <person name="Verver J."/>
            <person name="Yang W.-C."/>
            <person name="Schijlen E."/>
            <person name="Repin R."/>
            <person name="Schilthuizen M."/>
            <person name="Schranz E."/>
            <person name="Heidstra R."/>
            <person name="Miyata K."/>
            <person name="Fedorova E."/>
            <person name="Kohlen W."/>
            <person name="Bisseling T."/>
            <person name="Smit S."/>
            <person name="Geurts R."/>
        </authorList>
    </citation>
    <scope>NUCLEOTIDE SEQUENCE [LARGE SCALE GENOMIC DNA]</scope>
    <source>
        <strain evidence="15">cv. RG33-2</strain>
    </source>
</reference>
<feature type="region of interest" description="Disordered" evidence="12">
    <location>
        <begin position="52"/>
        <end position="71"/>
    </location>
</feature>
<evidence type="ECO:0000256" key="12">
    <source>
        <dbReference type="SAM" id="MobiDB-lite"/>
    </source>
</evidence>
<evidence type="ECO:0000256" key="11">
    <source>
        <dbReference type="RuleBase" id="RU079119"/>
    </source>
</evidence>
<evidence type="ECO:0000256" key="1">
    <source>
        <dbReference type="ARBA" id="ARBA00004127"/>
    </source>
</evidence>
<dbReference type="Proteomes" id="UP000237000">
    <property type="component" value="Unassembled WGS sequence"/>
</dbReference>
<protein>
    <recommendedName>
        <fullName evidence="11">S-acyltransferase</fullName>
        <ecNumber evidence="11">2.3.1.225</ecNumber>
    </recommendedName>
    <alternativeName>
        <fullName evidence="11">Palmitoyltransferase</fullName>
    </alternativeName>
</protein>